<dbReference type="AlphaFoldDB" id="A0A386AZC1"/>
<protein>
    <submittedName>
        <fullName evidence="2">Cytochrome b6-f complex subunit 6</fullName>
    </submittedName>
</protein>
<gene>
    <name evidence="2" type="primary">petL</name>
</gene>
<reference evidence="2" key="2">
    <citation type="journal article" date="2019" name="Mol. Phylogenet. Evol.">
        <title>Reassessment of the classification of bryopsidales (chlorophyta) based on chloroplast phylogenomic analyses.</title>
        <authorList>
            <person name="Cremen M.C."/>
            <person name="Leliaert F."/>
            <person name="West J."/>
            <person name="Lam D.W."/>
            <person name="Shimada S."/>
            <person name="Lopez-Bautista J.M."/>
            <person name="Verbruggen H."/>
        </authorList>
    </citation>
    <scope>NUCLEOTIDE SEQUENCE</scope>
</reference>
<keyword evidence="2" id="KW-0934">Plastid</keyword>
<proteinExistence type="predicted"/>
<keyword evidence="1" id="KW-1133">Transmembrane helix</keyword>
<accession>A0A386AZC1</accession>
<reference evidence="2" key="1">
    <citation type="submission" date="2018-07" db="EMBL/GenBank/DDBJ databases">
        <authorList>
            <person name="Quirk P.G."/>
            <person name="Krulwich T.A."/>
        </authorList>
    </citation>
    <scope>NUCLEOTIDE SEQUENCE</scope>
</reference>
<keyword evidence="2" id="KW-0150">Chloroplast</keyword>
<keyword evidence="1" id="KW-0472">Membrane</keyword>
<evidence type="ECO:0000256" key="1">
    <source>
        <dbReference type="SAM" id="Phobius"/>
    </source>
</evidence>
<geneLocation type="chloroplast" evidence="2"/>
<dbReference type="EMBL" id="MH591102">
    <property type="protein sequence ID" value="AYC64794.1"/>
    <property type="molecule type" value="Genomic_DNA"/>
</dbReference>
<organism evidence="2">
    <name type="scientific">Boodleopsis sp. FL1161</name>
    <dbReference type="NCBI Taxonomy" id="2364084"/>
    <lineage>
        <taxon>Eukaryota</taxon>
        <taxon>Viridiplantae</taxon>
        <taxon>Chlorophyta</taxon>
        <taxon>core chlorophytes</taxon>
        <taxon>Ulvophyceae</taxon>
        <taxon>TCBD clade</taxon>
        <taxon>Bryopsidales</taxon>
        <taxon>Halimedineae</taxon>
        <taxon>Halimedaceae</taxon>
        <taxon>Rhipileae</taxon>
        <taxon>Boodleopsis</taxon>
    </lineage>
</organism>
<evidence type="ECO:0000313" key="2">
    <source>
        <dbReference type="EMBL" id="AYC64794.1"/>
    </source>
</evidence>
<name>A0A386AZC1_9CHLO</name>
<feature type="transmembrane region" description="Helical" evidence="1">
    <location>
        <begin position="6"/>
        <end position="26"/>
    </location>
</feature>
<sequence>MTTLILYSVMLGIAISLTIVLFFSFIKIQLI</sequence>
<keyword evidence="1" id="KW-0812">Transmembrane</keyword>